<feature type="chain" id="PRO_5028879115" evidence="2">
    <location>
        <begin position="36"/>
        <end position="653"/>
    </location>
</feature>
<protein>
    <submittedName>
        <fullName evidence="5">Caspase family protein</fullName>
    </submittedName>
</protein>
<dbReference type="SUPFAM" id="SSF81901">
    <property type="entry name" value="HCP-like"/>
    <property type="match status" value="1"/>
</dbReference>
<dbReference type="GO" id="GO:0006508">
    <property type="term" value="P:proteolysis"/>
    <property type="evidence" value="ECO:0007669"/>
    <property type="project" value="InterPro"/>
</dbReference>
<dbReference type="InterPro" id="IPR002138">
    <property type="entry name" value="Pept_C14_p10"/>
</dbReference>
<dbReference type="PROSITE" id="PS50208">
    <property type="entry name" value="CASPASE_P20"/>
    <property type="match status" value="1"/>
</dbReference>
<keyword evidence="2" id="KW-0732">Signal</keyword>
<evidence type="ECO:0000256" key="1">
    <source>
        <dbReference type="ARBA" id="ARBA00010134"/>
    </source>
</evidence>
<dbReference type="RefSeq" id="WP_024844285.1">
    <property type="nucleotide sequence ID" value="NZ_CP058690.1"/>
</dbReference>
<dbReference type="SUPFAM" id="SSF52129">
    <property type="entry name" value="Caspase-like"/>
    <property type="match status" value="1"/>
</dbReference>
<dbReference type="GO" id="GO:0004197">
    <property type="term" value="F:cysteine-type endopeptidase activity"/>
    <property type="evidence" value="ECO:0007669"/>
    <property type="project" value="InterPro"/>
</dbReference>
<dbReference type="Proteomes" id="UP000509322">
    <property type="component" value="Chromosome 2"/>
</dbReference>
<dbReference type="Pfam" id="PF00656">
    <property type="entry name" value="Peptidase_C14"/>
    <property type="match status" value="1"/>
</dbReference>
<comment type="similarity">
    <text evidence="1">Belongs to the peptidase C14A family.</text>
</comment>
<feature type="domain" description="Caspase family p10" evidence="3">
    <location>
        <begin position="174"/>
        <end position="256"/>
    </location>
</feature>
<dbReference type="InterPro" id="IPR052039">
    <property type="entry name" value="Caspase-related_regulators"/>
</dbReference>
<evidence type="ECO:0000259" key="3">
    <source>
        <dbReference type="PROSITE" id="PS50207"/>
    </source>
</evidence>
<evidence type="ECO:0000313" key="6">
    <source>
        <dbReference type="Proteomes" id="UP000509322"/>
    </source>
</evidence>
<feature type="signal peptide" evidence="2">
    <location>
        <begin position="1"/>
        <end position="35"/>
    </location>
</feature>
<accession>A0A7H9BWI0</accession>
<evidence type="ECO:0000313" key="5">
    <source>
        <dbReference type="EMBL" id="QLH15770.1"/>
    </source>
</evidence>
<dbReference type="EMBL" id="CP058690">
    <property type="protein sequence ID" value="QLH15770.1"/>
    <property type="molecule type" value="Genomic_DNA"/>
</dbReference>
<evidence type="ECO:0000256" key="2">
    <source>
        <dbReference type="SAM" id="SignalP"/>
    </source>
</evidence>
<organism evidence="5 6">
    <name type="scientific">Paracoccus pantotrophus</name>
    <name type="common">Thiosphaera pantotropha</name>
    <dbReference type="NCBI Taxonomy" id="82367"/>
    <lineage>
        <taxon>Bacteria</taxon>
        <taxon>Pseudomonadati</taxon>
        <taxon>Pseudomonadota</taxon>
        <taxon>Alphaproteobacteria</taxon>
        <taxon>Rhodobacterales</taxon>
        <taxon>Paracoccaceae</taxon>
        <taxon>Paracoccus</taxon>
    </lineage>
</organism>
<dbReference type="InterPro" id="IPR011600">
    <property type="entry name" value="Pept_C14_caspase"/>
</dbReference>
<sequence>MPSWCARSGFRPASILAAVLAALIAALLMAAQAAAAPKVALVIGNAAYAGVPALDNPANDAEDMTAALRDLGFQVILGVDSDQAQMRALVGQFGAAAQTAEVALFYYAGHAFQVADRNYLLPQDFRLDRLDQATERTVALDEVLGAMAKAPGVKIVLLDACGDNPLRLPGAGSGLARIGSPADFLIAYATQPGAVAFDGAGRNGTFTEALLSHIHTPAQDIGEMMIAVRKDVMARTGGQQIPWDASALTRRFRFADGPPTASPETLFYQVSVRAADPALLRLYLQRYPNGSHVGEVLALLAQDPGRAGQARRSMGPEAEGTAGEQLWDLARRSRLRPLLESYARSYPDGPHIGEARRMLAELSAQADPGPARRCELLATHPRDGTETTPGVSYELLAQNAVAAMRACDEASRLHPRQAKYVALLARATAAAGLRAEAVALYEAAAGRGDLRAMVSLALLKETGDGVAPDPAGALALYERAAAAGSADAAINLAVTLLDGGSAQDQQRGIALMQQASQAGSPIATFNLGVLAQEGRFGDPGDARTLFERAAREGEPRGHRAAAVLLDEGRGIPRDPSRAAVQLLLGVASDDGSLLRELAEQGGNWNPETLGALQRRLARAGLYQGPADGAPGPALSQALESWRNGGFTAAALSG</sequence>
<dbReference type="InterPro" id="IPR001309">
    <property type="entry name" value="Pept_C14_p20"/>
</dbReference>
<evidence type="ECO:0000259" key="4">
    <source>
        <dbReference type="PROSITE" id="PS50208"/>
    </source>
</evidence>
<proteinExistence type="inferred from homology"/>
<dbReference type="InterPro" id="IPR015917">
    <property type="entry name" value="Pept_C14A"/>
</dbReference>
<dbReference type="InterPro" id="IPR011990">
    <property type="entry name" value="TPR-like_helical_dom_sf"/>
</dbReference>
<dbReference type="Gene3D" id="1.25.40.10">
    <property type="entry name" value="Tetratricopeptide repeat domain"/>
    <property type="match status" value="1"/>
</dbReference>
<dbReference type="InterPro" id="IPR029030">
    <property type="entry name" value="Caspase-like_dom_sf"/>
</dbReference>
<dbReference type="InterPro" id="IPR006597">
    <property type="entry name" value="Sel1-like"/>
</dbReference>
<dbReference type="Gene3D" id="3.40.50.1460">
    <property type="match status" value="1"/>
</dbReference>
<dbReference type="SMART" id="SM00671">
    <property type="entry name" value="SEL1"/>
    <property type="match status" value="4"/>
</dbReference>
<dbReference type="AlphaFoldDB" id="A0A7H9BWI0"/>
<dbReference type="Pfam" id="PF08238">
    <property type="entry name" value="Sel1"/>
    <property type="match status" value="4"/>
</dbReference>
<dbReference type="PANTHER" id="PTHR22576:SF37">
    <property type="entry name" value="MUCOSA-ASSOCIATED LYMPHOID TISSUE LYMPHOMA TRANSLOCATION PROTEIN 1"/>
    <property type="match status" value="1"/>
</dbReference>
<name>A0A7H9BWI0_PARPN</name>
<gene>
    <name evidence="5" type="ORF">HYQ43_16600</name>
</gene>
<reference evidence="5 6" key="1">
    <citation type="submission" date="2020-07" db="EMBL/GenBank/DDBJ databases">
        <title>The complete genome of Paracoccus pantotrophus ACCC 10489.</title>
        <authorList>
            <person name="Si Y."/>
        </authorList>
    </citation>
    <scope>NUCLEOTIDE SEQUENCE [LARGE SCALE GENOMIC DNA]</scope>
    <source>
        <strain evidence="5 6">ACCC10489</strain>
    </source>
</reference>
<dbReference type="PANTHER" id="PTHR22576">
    <property type="entry name" value="MUCOSA ASSOCIATED LYMPHOID TISSUE LYMPHOMA TRANSLOCATION PROTEIN 1/PARACASPASE"/>
    <property type="match status" value="1"/>
</dbReference>
<dbReference type="SMART" id="SM00115">
    <property type="entry name" value="CASc"/>
    <property type="match status" value="1"/>
</dbReference>
<dbReference type="PROSITE" id="PS50207">
    <property type="entry name" value="CASPASE_P10"/>
    <property type="match status" value="1"/>
</dbReference>
<feature type="domain" description="Caspase family p20" evidence="4">
    <location>
        <begin position="36"/>
        <end position="113"/>
    </location>
</feature>